<accession>A0ABX0QFA8</accession>
<evidence type="ECO:0000259" key="2">
    <source>
        <dbReference type="Pfam" id="PF07715"/>
    </source>
</evidence>
<keyword evidence="1" id="KW-0472">Membrane</keyword>
<dbReference type="PROSITE" id="PS52016">
    <property type="entry name" value="TONB_DEPENDENT_REC_3"/>
    <property type="match status" value="1"/>
</dbReference>
<keyword evidence="1" id="KW-0998">Cell outer membrane</keyword>
<dbReference type="EMBL" id="WAEL01000004">
    <property type="protein sequence ID" value="NID11095.1"/>
    <property type="molecule type" value="Genomic_DNA"/>
</dbReference>
<dbReference type="Gene3D" id="2.170.130.10">
    <property type="entry name" value="TonB-dependent receptor, plug domain"/>
    <property type="match status" value="1"/>
</dbReference>
<reference evidence="4" key="1">
    <citation type="submission" date="2019-09" db="EMBL/GenBank/DDBJ databases">
        <authorList>
            <person name="Jung D.-H."/>
        </authorList>
    </citation>
    <scope>NUCLEOTIDE SEQUENCE [LARGE SCALE GENOMIC DNA]</scope>
    <source>
        <strain evidence="4">JA-25</strain>
    </source>
</reference>
<keyword evidence="4" id="KW-1185">Reference proteome</keyword>
<dbReference type="InterPro" id="IPR037066">
    <property type="entry name" value="Plug_dom_sf"/>
</dbReference>
<dbReference type="Pfam" id="PF13715">
    <property type="entry name" value="CarbopepD_reg_2"/>
    <property type="match status" value="1"/>
</dbReference>
<dbReference type="Pfam" id="PF07715">
    <property type="entry name" value="Plug"/>
    <property type="match status" value="1"/>
</dbReference>
<reference evidence="4" key="2">
    <citation type="submission" date="2023-07" db="EMBL/GenBank/DDBJ databases">
        <authorList>
            <person name="Jung D.-H."/>
        </authorList>
    </citation>
    <scope>NUCLEOTIDE SEQUENCE [LARGE SCALE GENOMIC DNA]</scope>
    <source>
        <strain evidence="4">JA-25</strain>
    </source>
</reference>
<protein>
    <submittedName>
        <fullName evidence="3">TonB-dependent receptor plug domain-containing protein</fullName>
    </submittedName>
</protein>
<comment type="similarity">
    <text evidence="1">Belongs to the TonB-dependent receptor family.</text>
</comment>
<organism evidence="3 4">
    <name type="scientific">Fibrivirga algicola</name>
    <dbReference type="NCBI Taxonomy" id="2950420"/>
    <lineage>
        <taxon>Bacteria</taxon>
        <taxon>Pseudomonadati</taxon>
        <taxon>Bacteroidota</taxon>
        <taxon>Cytophagia</taxon>
        <taxon>Cytophagales</taxon>
        <taxon>Spirosomataceae</taxon>
        <taxon>Fibrivirga</taxon>
    </lineage>
</organism>
<keyword evidence="3" id="KW-0675">Receptor</keyword>
<dbReference type="Gene3D" id="2.60.40.1930">
    <property type="match status" value="1"/>
</dbReference>
<dbReference type="SUPFAM" id="SSF49464">
    <property type="entry name" value="Carboxypeptidase regulatory domain-like"/>
    <property type="match status" value="1"/>
</dbReference>
<dbReference type="Proteomes" id="UP000606008">
    <property type="component" value="Unassembled WGS sequence"/>
</dbReference>
<gene>
    <name evidence="3" type="ORF">F7231_13020</name>
</gene>
<comment type="caution">
    <text evidence="3">The sequence shown here is derived from an EMBL/GenBank/DDBJ whole genome shotgun (WGS) entry which is preliminary data.</text>
</comment>
<dbReference type="InterPro" id="IPR008969">
    <property type="entry name" value="CarboxyPept-like_regulatory"/>
</dbReference>
<sequence>MSTMPLLRQTGLLFFLLLLGSGKLIAQGPVAVQRATLTGQVTNGSDGRPLPFARVYLNGTTRGTTADENGQFSLPEVPYGANELVVSYTGFAAVRQAIRIAELKPRPLAIALLPIANQLTDVVVTAKKDKIWLRQVEQFERGLIGTSPFARQCVLTNPDVLQFEEVNGLLSATARAPLVIDNQALGYRLTYTLHAFRSQSRTGRVVFGGTTLFSELKPDSPKQTKLWQRNRQQAYQGSLRHLLASLAAGTHEQQGFLVYQTDPARPLLSNPPPLLASEVGRHLRPFDATVLIAPGTLAHERWLVSNSPLEVFYTRVVSNESPYRDAQYAFSQLVLPQQSIGFTLAGQITAPRGFDAMGYLSNDRLATTLPDDWEQGAIVAARPDSTRTQPTQRPGADASLDSLMKRWNRESAGLAPAVFVHIDKPLYLTGDRLWLSGYVLDPQTQRCDTASFGPALAVELWSSANKLIQHQWLPVEGGRTAGAFQLADSLTSGTYWLRAYTDVDRKLPKVAFQRPLWIANRQGQPTTYTAGDQPLMLPPGTLSFEGGYVEEAPGAPYRIQLTSDSAQLIVALDSRSKTRFPAAFMLVESRGKLVHAARISARTANQTVRYSTLTWPSGTAWLSLMDSTGWVWAKRSVRVPDRAGSVVAKVTRRSAAADATPLEGVLITLQDQAGRPIMAEVSAAIVDADQVPVDSLVDSFAAYLMSMESRRVTYPTAGTVAADITLYGRVLTTEKMPVNVLVLTADRQGVVSRATQTDSNGNFQLNQLALPDTAQLIVQVTNRRGKPINASISFGNTASSFGALPSWPDAPRLLGQWRTQIEAGKQRQLAEATLYRQTEARQLQEVVVRTARPIDGRPADVRLRSLHNQVDQTIVLDERTVPLENLYYLIQARVPGIRVEPGLANGRAAYSVKFPGASSIMNAKVVAQTSFSPPPPKAPADATMQNPLFLMDGFPINDTDGTQLLAFSPSSIERIEVLKSGSIASIYGASSSRGVIAFYTKTNRDPAKSKGVSRHTVTGYANPQPFPAVSAMTDARLSLRDVLAWEPLGSTNERGQLTLSVVIPQRVRTVRITIQGVSTDGQAISCVQTLPVAALK</sequence>
<dbReference type="InterPro" id="IPR012910">
    <property type="entry name" value="Plug_dom"/>
</dbReference>
<evidence type="ECO:0000313" key="3">
    <source>
        <dbReference type="EMBL" id="NID11095.1"/>
    </source>
</evidence>
<dbReference type="InterPro" id="IPR039426">
    <property type="entry name" value="TonB-dep_rcpt-like"/>
</dbReference>
<dbReference type="RefSeq" id="WP_166692205.1">
    <property type="nucleotide sequence ID" value="NZ_WAEL01000004.1"/>
</dbReference>
<evidence type="ECO:0000313" key="4">
    <source>
        <dbReference type="Proteomes" id="UP000606008"/>
    </source>
</evidence>
<name>A0ABX0QFA8_9BACT</name>
<dbReference type="Gene3D" id="2.60.40.1120">
    <property type="entry name" value="Carboxypeptidase-like, regulatory domain"/>
    <property type="match status" value="1"/>
</dbReference>
<feature type="domain" description="TonB-dependent receptor plug" evidence="2">
    <location>
        <begin position="883"/>
        <end position="995"/>
    </location>
</feature>
<keyword evidence="1" id="KW-0812">Transmembrane</keyword>
<evidence type="ECO:0000256" key="1">
    <source>
        <dbReference type="PROSITE-ProRule" id="PRU01360"/>
    </source>
</evidence>
<comment type="subcellular location">
    <subcellularLocation>
        <location evidence="1">Cell outer membrane</location>
        <topology evidence="1">Multi-pass membrane protein</topology>
    </subcellularLocation>
</comment>
<keyword evidence="1" id="KW-0813">Transport</keyword>
<keyword evidence="1" id="KW-1134">Transmembrane beta strand</keyword>
<dbReference type="SUPFAM" id="SSF56935">
    <property type="entry name" value="Porins"/>
    <property type="match status" value="1"/>
</dbReference>
<proteinExistence type="inferred from homology"/>